<dbReference type="eggNOG" id="KOG0939">
    <property type="taxonomic scope" value="Eukaryota"/>
</dbReference>
<evidence type="ECO:0000256" key="6">
    <source>
        <dbReference type="PROSITE-ProRule" id="PRU00104"/>
    </source>
</evidence>
<evidence type="ECO:0000259" key="7">
    <source>
        <dbReference type="PROSITE" id="PS50237"/>
    </source>
</evidence>
<dbReference type="GeneID" id="17259292"/>
<evidence type="ECO:0000313" key="9">
    <source>
        <dbReference type="Proteomes" id="UP000013827"/>
    </source>
</evidence>
<dbReference type="KEGG" id="ehx:EMIHUDRAFT_66918"/>
<sequence>MGPVVKRAWLHARLEAKVGGADAVALSLVACRDNILEGLCAQLGVDEVTGNLLDGAGPQRLSVRYAGEAADGDALRREWFGLVTAEIFDPNSGLFVEDANRMLQPNPNSAAEAGADHLSYFALLGRITGMALYHKEMLNVSCSMAFLKAAFGYEIAFDDLELVDPDLHSSQKQLVSMSAEGLEALCLTFEVDGDETVVYERSSDRRRTAELKPGGADEAVTPDNIREYLQLYTRHKLLGAVGPQVAAFRSGLGVFLDEELLATLRSLCTIAEVQLLLCGQPNIDVDDWERSTVYNPPDYHHSNAVVWLWKAIREMSAEERAQLLLFTTGSTRPPATGFASLMGYRGAQQRFTVTRFDGAERLPTASACFNRLYLPEYGSEALLRAKLRLALSEAEGFAEAAVAH</sequence>
<dbReference type="AlphaFoldDB" id="A0A0D3IP98"/>
<dbReference type="InterPro" id="IPR000569">
    <property type="entry name" value="HECT_dom"/>
</dbReference>
<dbReference type="EC" id="2.3.2.26" evidence="3"/>
<dbReference type="Gene3D" id="3.30.2160.10">
    <property type="entry name" value="Hect, E3 ligase catalytic domain"/>
    <property type="match status" value="1"/>
</dbReference>
<dbReference type="SMART" id="SM00119">
    <property type="entry name" value="HECTc"/>
    <property type="match status" value="1"/>
</dbReference>
<dbReference type="Pfam" id="PF00632">
    <property type="entry name" value="HECT"/>
    <property type="match status" value="1"/>
</dbReference>
<evidence type="ECO:0000313" key="8">
    <source>
        <dbReference type="EnsemblProtists" id="EOD13083"/>
    </source>
</evidence>
<dbReference type="PROSITE" id="PS50237">
    <property type="entry name" value="HECT"/>
    <property type="match status" value="1"/>
</dbReference>
<dbReference type="GO" id="GO:0000209">
    <property type="term" value="P:protein polyubiquitination"/>
    <property type="evidence" value="ECO:0007669"/>
    <property type="project" value="TreeGrafter"/>
</dbReference>
<feature type="domain" description="HECT" evidence="7">
    <location>
        <begin position="49"/>
        <end position="400"/>
    </location>
</feature>
<name>A0A0D3IP98_EMIH1</name>
<protein>
    <recommendedName>
        <fullName evidence="3">HECT-type E3 ubiquitin transferase</fullName>
        <ecNumber evidence="3">2.3.2.26</ecNumber>
    </recommendedName>
</protein>
<dbReference type="PANTHER" id="PTHR11254">
    <property type="entry name" value="HECT DOMAIN UBIQUITIN-PROTEIN LIGASE"/>
    <property type="match status" value="1"/>
</dbReference>
<reference evidence="8" key="2">
    <citation type="submission" date="2024-10" db="UniProtKB">
        <authorList>
            <consortium name="EnsemblProtists"/>
        </authorList>
    </citation>
    <scope>IDENTIFICATION</scope>
</reference>
<dbReference type="Proteomes" id="UP000013827">
    <property type="component" value="Unassembled WGS sequence"/>
</dbReference>
<evidence type="ECO:0000256" key="2">
    <source>
        <dbReference type="ARBA" id="ARBA00004906"/>
    </source>
</evidence>
<dbReference type="GO" id="GO:0061630">
    <property type="term" value="F:ubiquitin protein ligase activity"/>
    <property type="evidence" value="ECO:0007669"/>
    <property type="project" value="UniProtKB-EC"/>
</dbReference>
<dbReference type="Gene3D" id="3.30.2410.10">
    <property type="entry name" value="Hect, E3 ligase catalytic domain"/>
    <property type="match status" value="1"/>
</dbReference>
<dbReference type="SUPFAM" id="SSF56204">
    <property type="entry name" value="Hect, E3 ligase catalytic domain"/>
    <property type="match status" value="1"/>
</dbReference>
<keyword evidence="9" id="KW-1185">Reference proteome</keyword>
<dbReference type="EnsemblProtists" id="EOD13083">
    <property type="protein sequence ID" value="EOD13083"/>
    <property type="gene ID" value="EMIHUDRAFT_66918"/>
</dbReference>
<dbReference type="PANTHER" id="PTHR11254:SF424">
    <property type="entry name" value="E3 UBIQUITIN-PROTEIN LIGASE UPL5"/>
    <property type="match status" value="1"/>
</dbReference>
<evidence type="ECO:0000256" key="1">
    <source>
        <dbReference type="ARBA" id="ARBA00000885"/>
    </source>
</evidence>
<evidence type="ECO:0000256" key="3">
    <source>
        <dbReference type="ARBA" id="ARBA00012485"/>
    </source>
</evidence>
<dbReference type="InterPro" id="IPR050409">
    <property type="entry name" value="E3_ubiq-protein_ligase"/>
</dbReference>
<comment type="catalytic activity">
    <reaction evidence="1">
        <text>S-ubiquitinyl-[E2 ubiquitin-conjugating enzyme]-L-cysteine + [acceptor protein]-L-lysine = [E2 ubiquitin-conjugating enzyme]-L-cysteine + N(6)-ubiquitinyl-[acceptor protein]-L-lysine.</text>
        <dbReference type="EC" id="2.3.2.26"/>
    </reaction>
</comment>
<dbReference type="PaxDb" id="2903-EOD13083"/>
<keyword evidence="4" id="KW-0808">Transferase</keyword>
<dbReference type="FunFam" id="3.30.2410.10:FF:000009">
    <property type="entry name" value="Probable E3 ubiquitin-protein ligase HECTD2"/>
    <property type="match status" value="1"/>
</dbReference>
<accession>A0A0D3IP98</accession>
<dbReference type="InterPro" id="IPR035983">
    <property type="entry name" value="Hect_E3_ubiquitin_ligase"/>
</dbReference>
<dbReference type="HOGENOM" id="CLU_002173_9_1_1"/>
<dbReference type="GO" id="GO:0005737">
    <property type="term" value="C:cytoplasm"/>
    <property type="evidence" value="ECO:0007669"/>
    <property type="project" value="TreeGrafter"/>
</dbReference>
<evidence type="ECO:0000256" key="5">
    <source>
        <dbReference type="ARBA" id="ARBA00022786"/>
    </source>
</evidence>
<reference evidence="9" key="1">
    <citation type="journal article" date="2013" name="Nature">
        <title>Pan genome of the phytoplankton Emiliania underpins its global distribution.</title>
        <authorList>
            <person name="Read B.A."/>
            <person name="Kegel J."/>
            <person name="Klute M.J."/>
            <person name="Kuo A."/>
            <person name="Lefebvre S.C."/>
            <person name="Maumus F."/>
            <person name="Mayer C."/>
            <person name="Miller J."/>
            <person name="Monier A."/>
            <person name="Salamov A."/>
            <person name="Young J."/>
            <person name="Aguilar M."/>
            <person name="Claverie J.M."/>
            <person name="Frickenhaus S."/>
            <person name="Gonzalez K."/>
            <person name="Herman E.K."/>
            <person name="Lin Y.C."/>
            <person name="Napier J."/>
            <person name="Ogata H."/>
            <person name="Sarno A.F."/>
            <person name="Shmutz J."/>
            <person name="Schroeder D."/>
            <person name="de Vargas C."/>
            <person name="Verret F."/>
            <person name="von Dassow P."/>
            <person name="Valentin K."/>
            <person name="Van de Peer Y."/>
            <person name="Wheeler G."/>
            <person name="Dacks J.B."/>
            <person name="Delwiche C.F."/>
            <person name="Dyhrman S.T."/>
            <person name="Glockner G."/>
            <person name="John U."/>
            <person name="Richards T."/>
            <person name="Worden A.Z."/>
            <person name="Zhang X."/>
            <person name="Grigoriev I.V."/>
            <person name="Allen A.E."/>
            <person name="Bidle K."/>
            <person name="Borodovsky M."/>
            <person name="Bowler C."/>
            <person name="Brownlee C."/>
            <person name="Cock J.M."/>
            <person name="Elias M."/>
            <person name="Gladyshev V.N."/>
            <person name="Groth M."/>
            <person name="Guda C."/>
            <person name="Hadaegh A."/>
            <person name="Iglesias-Rodriguez M.D."/>
            <person name="Jenkins J."/>
            <person name="Jones B.M."/>
            <person name="Lawson T."/>
            <person name="Leese F."/>
            <person name="Lindquist E."/>
            <person name="Lobanov A."/>
            <person name="Lomsadze A."/>
            <person name="Malik S.B."/>
            <person name="Marsh M.E."/>
            <person name="Mackinder L."/>
            <person name="Mock T."/>
            <person name="Mueller-Roeber B."/>
            <person name="Pagarete A."/>
            <person name="Parker M."/>
            <person name="Probert I."/>
            <person name="Quesneville H."/>
            <person name="Raines C."/>
            <person name="Rensing S.A."/>
            <person name="Riano-Pachon D.M."/>
            <person name="Richier S."/>
            <person name="Rokitta S."/>
            <person name="Shiraiwa Y."/>
            <person name="Soanes D.M."/>
            <person name="van der Giezen M."/>
            <person name="Wahlund T.M."/>
            <person name="Williams B."/>
            <person name="Wilson W."/>
            <person name="Wolfe G."/>
            <person name="Wurch L.L."/>
        </authorList>
    </citation>
    <scope>NUCLEOTIDE SEQUENCE</scope>
</reference>
<proteinExistence type="predicted"/>
<feature type="active site" description="Glycyl thioester intermediate" evidence="6">
    <location>
        <position position="368"/>
    </location>
</feature>
<dbReference type="OMA" id="MTICVEL"/>
<evidence type="ECO:0000256" key="4">
    <source>
        <dbReference type="ARBA" id="ARBA00022679"/>
    </source>
</evidence>
<organism evidence="8 9">
    <name type="scientific">Emiliania huxleyi (strain CCMP1516)</name>
    <dbReference type="NCBI Taxonomy" id="280463"/>
    <lineage>
        <taxon>Eukaryota</taxon>
        <taxon>Haptista</taxon>
        <taxon>Haptophyta</taxon>
        <taxon>Prymnesiophyceae</taxon>
        <taxon>Isochrysidales</taxon>
        <taxon>Noelaerhabdaceae</taxon>
        <taxon>Emiliania</taxon>
    </lineage>
</organism>
<dbReference type="STRING" id="2903.R1BSI9"/>
<dbReference type="GO" id="GO:0006511">
    <property type="term" value="P:ubiquitin-dependent protein catabolic process"/>
    <property type="evidence" value="ECO:0007669"/>
    <property type="project" value="TreeGrafter"/>
</dbReference>
<comment type="pathway">
    <text evidence="2">Protein modification; protein ubiquitination.</text>
</comment>
<keyword evidence="5 6" id="KW-0833">Ubl conjugation pathway</keyword>
<dbReference type="Gene3D" id="3.90.1750.10">
    <property type="entry name" value="Hect, E3 ligase catalytic domains"/>
    <property type="match status" value="1"/>
</dbReference>
<dbReference type="RefSeq" id="XP_005765512.1">
    <property type="nucleotide sequence ID" value="XM_005765455.1"/>
</dbReference>